<evidence type="ECO:0000313" key="5">
    <source>
        <dbReference type="Proteomes" id="UP000392064"/>
    </source>
</evidence>
<dbReference type="InterPro" id="IPR036264">
    <property type="entry name" value="Bact_exopeptidase_dim_dom"/>
</dbReference>
<evidence type="ECO:0000313" key="4">
    <source>
        <dbReference type="EMBL" id="QGG41509.1"/>
    </source>
</evidence>
<dbReference type="GO" id="GO:0050118">
    <property type="term" value="F:N-acetyldiaminopimelate deacetylase activity"/>
    <property type="evidence" value="ECO:0007669"/>
    <property type="project" value="UniProtKB-ARBA"/>
</dbReference>
<keyword evidence="5" id="KW-1185">Reference proteome</keyword>
<dbReference type="AlphaFoldDB" id="A0A5Q2MI98"/>
<feature type="binding site" evidence="2">
    <location>
        <position position="111"/>
    </location>
    <ligand>
        <name>Mn(2+)</name>
        <dbReference type="ChEBI" id="CHEBI:29035"/>
        <label>2</label>
    </ligand>
</feature>
<reference evidence="4 5" key="1">
    <citation type="submission" date="2019-11" db="EMBL/GenBank/DDBJ databases">
        <authorList>
            <person name="Li J."/>
        </authorList>
    </citation>
    <scope>NUCLEOTIDE SEQUENCE [LARGE SCALE GENOMIC DNA]</scope>
    <source>
        <strain evidence="4 5">MF47</strain>
    </source>
</reference>
<dbReference type="PIRSF" id="PIRSF005962">
    <property type="entry name" value="Pept_M20D_amidohydro"/>
    <property type="match status" value="1"/>
</dbReference>
<accession>A0A5Q2MI98</accession>
<feature type="binding site" evidence="2">
    <location>
        <position position="147"/>
    </location>
    <ligand>
        <name>Mn(2+)</name>
        <dbReference type="ChEBI" id="CHEBI:29035"/>
        <label>2</label>
    </ligand>
</feature>
<dbReference type="Gene3D" id="3.40.630.10">
    <property type="entry name" value="Zn peptidases"/>
    <property type="match status" value="1"/>
</dbReference>
<gene>
    <name evidence="4" type="ORF">GEV26_09115</name>
</gene>
<dbReference type="PANTHER" id="PTHR11014">
    <property type="entry name" value="PEPTIDASE M20 FAMILY MEMBER"/>
    <property type="match status" value="1"/>
</dbReference>
<dbReference type="InterPro" id="IPR017439">
    <property type="entry name" value="Amidohydrolase"/>
</dbReference>
<dbReference type="Pfam" id="PF07687">
    <property type="entry name" value="M20_dimer"/>
    <property type="match status" value="1"/>
</dbReference>
<sequence length="417" mass="42961">MTATAAQTILPVDPAWSDLYKDLHAHPELGFQESRTTGIIAARLQELGVEVTTGVGRTGVVGVLRNGAGPTALLRADMDALPVHEDTGLDYASTVTATDGEGKVVPVMHACGHDLHVTCLLGAAQVLASETSSWAGTLMLVFQPAEELGAGAQAMVDDGLYDRFPTPDVVLGQHVAPLPAGMIAAHAGAAYAASDSLRVRVVGRGAHGSMPQNSVDPVVMAAEIVLRLQTIVSRELASTDVAVVTVGSLKAGDAANVIPGEAVLLLNIRSYAPAVRQHILDSVTRIVDGVAAAAGAPEQPPFEEIEQFPVVTNDAAALHRTLDGFAPWLGRENIIDPGAAGGSEDVGIFATSANAPLSYWLLGGTDPSIFTTGGMDDPALRTIPSNHSPKYAPAIDPTVGIGVTALVSAARTWLPAG</sequence>
<dbReference type="SUPFAM" id="SSF55031">
    <property type="entry name" value="Bacterial exopeptidase dimerisation domain"/>
    <property type="match status" value="1"/>
</dbReference>
<evidence type="ECO:0000259" key="3">
    <source>
        <dbReference type="Pfam" id="PF07687"/>
    </source>
</evidence>
<dbReference type="GO" id="GO:0046872">
    <property type="term" value="F:metal ion binding"/>
    <property type="evidence" value="ECO:0007669"/>
    <property type="project" value="UniProtKB-KW"/>
</dbReference>
<dbReference type="Pfam" id="PF01546">
    <property type="entry name" value="Peptidase_M20"/>
    <property type="match status" value="1"/>
</dbReference>
<dbReference type="RefSeq" id="WP_153652777.1">
    <property type="nucleotide sequence ID" value="NZ_CP045737.1"/>
</dbReference>
<proteinExistence type="predicted"/>
<feature type="binding site" evidence="2">
    <location>
        <position position="174"/>
    </location>
    <ligand>
        <name>Mn(2+)</name>
        <dbReference type="ChEBI" id="CHEBI:29035"/>
        <label>2</label>
    </ligand>
</feature>
<evidence type="ECO:0000256" key="1">
    <source>
        <dbReference type="ARBA" id="ARBA00022801"/>
    </source>
</evidence>
<feature type="domain" description="Peptidase M20 dimerisation" evidence="3">
    <location>
        <begin position="196"/>
        <end position="289"/>
    </location>
</feature>
<name>A0A5Q2MI98_9ACTN</name>
<keyword evidence="2" id="KW-0479">Metal-binding</keyword>
<dbReference type="Gene3D" id="3.30.70.360">
    <property type="match status" value="1"/>
</dbReference>
<dbReference type="InterPro" id="IPR002933">
    <property type="entry name" value="Peptidase_M20"/>
</dbReference>
<dbReference type="InterPro" id="IPR011650">
    <property type="entry name" value="Peptidase_M20_dimer"/>
</dbReference>
<organism evidence="4 5">
    <name type="scientific">Aeromicrobium yanjiei</name>
    <dbReference type="NCBI Taxonomy" id="2662028"/>
    <lineage>
        <taxon>Bacteria</taxon>
        <taxon>Bacillati</taxon>
        <taxon>Actinomycetota</taxon>
        <taxon>Actinomycetes</taxon>
        <taxon>Propionibacteriales</taxon>
        <taxon>Nocardioidaceae</taxon>
        <taxon>Aeromicrobium</taxon>
    </lineage>
</organism>
<keyword evidence="1 4" id="KW-0378">Hydrolase</keyword>
<protein>
    <submittedName>
        <fullName evidence="4">Amidohydrolase</fullName>
    </submittedName>
</protein>
<dbReference type="FunFam" id="3.30.70.360:FF:000001">
    <property type="entry name" value="N-acetyldiaminopimelate deacetylase"/>
    <property type="match status" value="1"/>
</dbReference>
<dbReference type="EMBL" id="CP045737">
    <property type="protein sequence ID" value="QGG41509.1"/>
    <property type="molecule type" value="Genomic_DNA"/>
</dbReference>
<keyword evidence="2" id="KW-0464">Manganese</keyword>
<comment type="cofactor">
    <cofactor evidence="2">
        <name>Mn(2+)</name>
        <dbReference type="ChEBI" id="CHEBI:29035"/>
    </cofactor>
    <text evidence="2">The Mn(2+) ion enhances activity.</text>
</comment>
<dbReference type="NCBIfam" id="TIGR01891">
    <property type="entry name" value="amidohydrolases"/>
    <property type="match status" value="1"/>
</dbReference>
<dbReference type="KEGG" id="aef:GEV26_09115"/>
<feature type="binding site" evidence="2">
    <location>
        <position position="113"/>
    </location>
    <ligand>
        <name>Mn(2+)</name>
        <dbReference type="ChEBI" id="CHEBI:29035"/>
        <label>2</label>
    </ligand>
</feature>
<dbReference type="SUPFAM" id="SSF53187">
    <property type="entry name" value="Zn-dependent exopeptidases"/>
    <property type="match status" value="1"/>
</dbReference>
<dbReference type="GO" id="GO:0019877">
    <property type="term" value="P:diaminopimelate biosynthetic process"/>
    <property type="evidence" value="ECO:0007669"/>
    <property type="project" value="UniProtKB-ARBA"/>
</dbReference>
<dbReference type="Proteomes" id="UP000392064">
    <property type="component" value="Chromosome"/>
</dbReference>
<evidence type="ECO:0000256" key="2">
    <source>
        <dbReference type="PIRSR" id="PIRSR005962-1"/>
    </source>
</evidence>
<dbReference type="PANTHER" id="PTHR11014:SF63">
    <property type="entry name" value="METALLOPEPTIDASE, PUTATIVE (AFU_ORTHOLOGUE AFUA_6G09600)-RELATED"/>
    <property type="match status" value="1"/>
</dbReference>